<keyword evidence="1" id="KW-0547">Nucleotide-binding</keyword>
<accession>A0A6M0RE20</accession>
<dbReference type="RefSeq" id="WP_163249562.1">
    <property type="nucleotide sequence ID" value="NZ_SXDP01000009.1"/>
</dbReference>
<proteinExistence type="predicted"/>
<dbReference type="EMBL" id="SXDP01000009">
    <property type="protein sequence ID" value="NEZ47618.1"/>
    <property type="molecule type" value="Genomic_DNA"/>
</dbReference>
<name>A0A6M0RE20_9CLOT</name>
<dbReference type="AlphaFoldDB" id="A0A6M0RE20"/>
<gene>
    <name evidence="1" type="ORF">FDF74_10490</name>
</gene>
<dbReference type="GO" id="GO:0005524">
    <property type="term" value="F:ATP binding"/>
    <property type="evidence" value="ECO:0007669"/>
    <property type="project" value="UniProtKB-KW"/>
</dbReference>
<keyword evidence="2" id="KW-1185">Reference proteome</keyword>
<organism evidence="1 2">
    <name type="scientific">Clostridium niameyense</name>
    <dbReference type="NCBI Taxonomy" id="1622073"/>
    <lineage>
        <taxon>Bacteria</taxon>
        <taxon>Bacillati</taxon>
        <taxon>Bacillota</taxon>
        <taxon>Clostridia</taxon>
        <taxon>Eubacteriales</taxon>
        <taxon>Clostridiaceae</taxon>
        <taxon>Clostridium</taxon>
    </lineage>
</organism>
<keyword evidence="1" id="KW-0067">ATP-binding</keyword>
<comment type="caution">
    <text evidence="1">The sequence shown here is derived from an EMBL/GenBank/DDBJ whole genome shotgun (WGS) entry which is preliminary data.</text>
</comment>
<sequence>MKEIKLFEKWVKRSLNEHFVFKSYEDFSIVTDGYVGFKISNKCKNYRRVIKEQTFQDLKEDFKIYNRKIEKIGVADIQKEFDISNKEKAIKMPFVYDNVYKARIFKNQEQLVFVKDDFLKNIDLYNYEIYAGDPLHPLVFYSKDVSYITLPIRMCDFQYEIKEIQGELKCN</sequence>
<dbReference type="Proteomes" id="UP000473885">
    <property type="component" value="Unassembled WGS sequence"/>
</dbReference>
<protein>
    <submittedName>
        <fullName evidence="1">Nitrate ABC transporter ATP-binding protein</fullName>
    </submittedName>
</protein>
<evidence type="ECO:0000313" key="2">
    <source>
        <dbReference type="Proteomes" id="UP000473885"/>
    </source>
</evidence>
<evidence type="ECO:0000313" key="1">
    <source>
        <dbReference type="EMBL" id="NEZ47618.1"/>
    </source>
</evidence>
<reference evidence="1 2" key="1">
    <citation type="submission" date="2019-04" db="EMBL/GenBank/DDBJ databases">
        <title>Genome sequencing of Clostridium botulinum Groups I-IV and Clostridium butyricum.</title>
        <authorList>
            <person name="Brunt J."/>
            <person name="Van Vliet A.H.M."/>
            <person name="Stringer S.C."/>
            <person name="Carter A.T."/>
            <person name="Peck M.W."/>
        </authorList>
    </citation>
    <scope>NUCLEOTIDE SEQUENCE [LARGE SCALE GENOMIC DNA]</scope>
    <source>
        <strain evidence="1 2">IFR 18/094</strain>
    </source>
</reference>